<organism evidence="8 9">
    <name type="scientific">Hypsibius exemplaris</name>
    <name type="common">Freshwater tardigrade</name>
    <dbReference type="NCBI Taxonomy" id="2072580"/>
    <lineage>
        <taxon>Eukaryota</taxon>
        <taxon>Metazoa</taxon>
        <taxon>Ecdysozoa</taxon>
        <taxon>Tardigrada</taxon>
        <taxon>Eutardigrada</taxon>
        <taxon>Parachela</taxon>
        <taxon>Hypsibioidea</taxon>
        <taxon>Hypsibiidae</taxon>
        <taxon>Hypsibius</taxon>
    </lineage>
</organism>
<dbReference type="PROSITE" id="PS50067">
    <property type="entry name" value="KINESIN_MOTOR_2"/>
    <property type="match status" value="1"/>
</dbReference>
<name>A0A1W0X0H0_HYPEX</name>
<evidence type="ECO:0000259" key="7">
    <source>
        <dbReference type="PROSITE" id="PS50067"/>
    </source>
</evidence>
<evidence type="ECO:0000256" key="6">
    <source>
        <dbReference type="RuleBase" id="RU000394"/>
    </source>
</evidence>
<dbReference type="InterPro" id="IPR027417">
    <property type="entry name" value="P-loop_NTPase"/>
</dbReference>
<dbReference type="SMART" id="SM00129">
    <property type="entry name" value="KISc"/>
    <property type="match status" value="1"/>
</dbReference>
<dbReference type="GO" id="GO:0003777">
    <property type="term" value="F:microtubule motor activity"/>
    <property type="evidence" value="ECO:0007669"/>
    <property type="project" value="InterPro"/>
</dbReference>
<dbReference type="InterPro" id="IPR019821">
    <property type="entry name" value="Kinesin_motor_CS"/>
</dbReference>
<protein>
    <recommendedName>
        <fullName evidence="6">Kinesin-like protein</fullName>
    </recommendedName>
</protein>
<dbReference type="InterPro" id="IPR027640">
    <property type="entry name" value="Kinesin-like_fam"/>
</dbReference>
<dbReference type="GO" id="GO:0007018">
    <property type="term" value="P:microtubule-based movement"/>
    <property type="evidence" value="ECO:0007669"/>
    <property type="project" value="InterPro"/>
</dbReference>
<evidence type="ECO:0000256" key="4">
    <source>
        <dbReference type="ARBA" id="ARBA00023212"/>
    </source>
</evidence>
<dbReference type="Gene3D" id="3.40.850.10">
    <property type="entry name" value="Kinesin motor domain"/>
    <property type="match status" value="1"/>
</dbReference>
<keyword evidence="5 6" id="KW-0505">Motor protein</keyword>
<dbReference type="PANTHER" id="PTHR47968">
    <property type="entry name" value="CENTROMERE PROTEIN E"/>
    <property type="match status" value="1"/>
</dbReference>
<evidence type="ECO:0000313" key="8">
    <source>
        <dbReference type="EMBL" id="OQV20812.1"/>
    </source>
</evidence>
<evidence type="ECO:0000256" key="3">
    <source>
        <dbReference type="ARBA" id="ARBA00022840"/>
    </source>
</evidence>
<gene>
    <name evidence="8" type="ORF">BV898_05158</name>
</gene>
<dbReference type="AlphaFoldDB" id="A0A1W0X0H0"/>
<dbReference type="EMBL" id="MTYJ01000027">
    <property type="protein sequence ID" value="OQV20812.1"/>
    <property type="molecule type" value="Genomic_DNA"/>
</dbReference>
<keyword evidence="3 5" id="KW-0067">ATP-binding</keyword>
<keyword evidence="2 5" id="KW-0547">Nucleotide-binding</keyword>
<comment type="subcellular location">
    <subcellularLocation>
        <location evidence="1">Cytoplasm</location>
        <location evidence="1">Cytoskeleton</location>
    </subcellularLocation>
</comment>
<comment type="caution">
    <text evidence="8">The sequence shown here is derived from an EMBL/GenBank/DDBJ whole genome shotgun (WGS) entry which is preliminary data.</text>
</comment>
<proteinExistence type="inferred from homology"/>
<keyword evidence="4" id="KW-0206">Cytoskeleton</keyword>
<dbReference type="GO" id="GO:0008017">
    <property type="term" value="F:microtubule binding"/>
    <property type="evidence" value="ECO:0007669"/>
    <property type="project" value="InterPro"/>
</dbReference>
<dbReference type="Pfam" id="PF00225">
    <property type="entry name" value="Kinesin"/>
    <property type="match status" value="1"/>
</dbReference>
<dbReference type="GO" id="GO:0005874">
    <property type="term" value="C:microtubule"/>
    <property type="evidence" value="ECO:0007669"/>
    <property type="project" value="UniProtKB-KW"/>
</dbReference>
<accession>A0A1W0X0H0</accession>
<dbReference type="PROSITE" id="PS00411">
    <property type="entry name" value="KINESIN_MOTOR_1"/>
    <property type="match status" value="1"/>
</dbReference>
<dbReference type="InterPro" id="IPR036961">
    <property type="entry name" value="Kinesin_motor_dom_sf"/>
</dbReference>
<evidence type="ECO:0000256" key="2">
    <source>
        <dbReference type="ARBA" id="ARBA00022741"/>
    </source>
</evidence>
<reference evidence="9" key="1">
    <citation type="submission" date="2017-01" db="EMBL/GenBank/DDBJ databases">
        <title>Comparative genomics of anhydrobiosis in the tardigrade Hypsibius dujardini.</title>
        <authorList>
            <person name="Yoshida Y."/>
            <person name="Koutsovoulos G."/>
            <person name="Laetsch D."/>
            <person name="Stevens L."/>
            <person name="Kumar S."/>
            <person name="Horikawa D."/>
            <person name="Ishino K."/>
            <person name="Komine S."/>
            <person name="Tomita M."/>
            <person name="Blaxter M."/>
            <person name="Arakawa K."/>
        </authorList>
    </citation>
    <scope>NUCLEOTIDE SEQUENCE [LARGE SCALE GENOMIC DNA]</scope>
    <source>
        <strain evidence="9">Z151</strain>
    </source>
</reference>
<evidence type="ECO:0000256" key="1">
    <source>
        <dbReference type="ARBA" id="ARBA00004245"/>
    </source>
</evidence>
<evidence type="ECO:0000313" key="9">
    <source>
        <dbReference type="Proteomes" id="UP000192578"/>
    </source>
</evidence>
<comment type="similarity">
    <text evidence="5 6">Belongs to the TRAFAC class myosin-kinesin ATPase superfamily. Kinesin family.</text>
</comment>
<keyword evidence="6" id="KW-0493">Microtubule</keyword>
<keyword evidence="9" id="KW-1185">Reference proteome</keyword>
<feature type="binding site" evidence="5">
    <location>
        <begin position="103"/>
        <end position="110"/>
    </location>
    <ligand>
        <name>ATP</name>
        <dbReference type="ChEBI" id="CHEBI:30616"/>
    </ligand>
</feature>
<dbReference type="Proteomes" id="UP000192578">
    <property type="component" value="Unassembled WGS sequence"/>
</dbReference>
<keyword evidence="4" id="KW-0963">Cytoplasm</keyword>
<sequence length="704" mass="79364">MKETIRIYVRLKPLEGRKSSCHYETFQESENPLNDNAQTHIFQLSIPKEAADGHVNNSRELFRFHFDGVLESGISQTDVFEIVAKPIVERVLDGYNGTLFAYGQTGSGKTFTITGHGVQEKVATTKGIIPRTLAYIFAQINKSAITNNEGESSASISYFEIYNESAYDLLQTRDPFDKLEDLTKIQLLEDADQNIHLRNLSVHRARSESEAMAILAIGEANRVMAETPINQTSTRSHCIFTIIITRRDSESSSIMRTSKLHIVDLAGSERVYKSGIVGRSLNEAKSINLALHHLEQVIIALADKNRSHIPYRNSMMTSILKDSLGGNSLTSMIATCSLDEANLGETISTCRFAQRVALIRNEVVRNETVDPLMEIELLKKQIQQLKNTCFLLHGGVELSTDPLTDEELLKCQENVSTFLAADDSSADMLVGLDWRKIQQCFRLLKQKMSGREVRAADVQNEREDCDGKSQEDVEKLRKTLQQRDREMAILCKLLRQEKRRIDDLMSHSGYGSMPDTTVTPRPSAFPLPQVVNSTVSPSPASPHMFSDPSSLLPAMDFTPPSEYLPWLTKLSQLTNAQMSDLRRALLTKFIDGHAQRNRAECLKQNLTERVNKARQLGTSIRTAQAEQQCGTEQLSALQECGDPRAENFSREVEYGRIRLQGMLEQLGSLKEQVEYFEKLTREVTNVMQTQFDQWWTLQTSINSS</sequence>
<dbReference type="GO" id="GO:0005524">
    <property type="term" value="F:ATP binding"/>
    <property type="evidence" value="ECO:0007669"/>
    <property type="project" value="UniProtKB-UniRule"/>
</dbReference>
<evidence type="ECO:0000256" key="5">
    <source>
        <dbReference type="PROSITE-ProRule" id="PRU00283"/>
    </source>
</evidence>
<dbReference type="PANTHER" id="PTHR47968:SF67">
    <property type="entry name" value="KINESIN MOTOR DOMAIN-CONTAINING PROTEIN"/>
    <property type="match status" value="1"/>
</dbReference>
<dbReference type="InterPro" id="IPR001752">
    <property type="entry name" value="Kinesin_motor_dom"/>
</dbReference>
<dbReference type="OrthoDB" id="3176171at2759"/>
<feature type="domain" description="Kinesin motor" evidence="7">
    <location>
        <begin position="4"/>
        <end position="359"/>
    </location>
</feature>
<dbReference type="SUPFAM" id="SSF52540">
    <property type="entry name" value="P-loop containing nucleoside triphosphate hydrolases"/>
    <property type="match status" value="1"/>
</dbReference>
<dbReference type="PRINTS" id="PR00380">
    <property type="entry name" value="KINESINHEAVY"/>
</dbReference>